<dbReference type="PROSITE" id="PS51755">
    <property type="entry name" value="OMPR_PHOB"/>
    <property type="match status" value="1"/>
</dbReference>
<proteinExistence type="predicted"/>
<feature type="modified residue" description="4-aspartylphosphate" evidence="2">
    <location>
        <position position="51"/>
    </location>
</feature>
<feature type="domain" description="Response regulatory" evidence="4">
    <location>
        <begin position="2"/>
        <end position="116"/>
    </location>
</feature>
<feature type="domain" description="OmpR/PhoB-type" evidence="5">
    <location>
        <begin position="124"/>
        <end position="219"/>
    </location>
</feature>
<feature type="DNA-binding region" description="OmpR/PhoB-type" evidence="3">
    <location>
        <begin position="124"/>
        <end position="219"/>
    </location>
</feature>
<dbReference type="Proteomes" id="UP001327459">
    <property type="component" value="Chromosome"/>
</dbReference>
<dbReference type="SUPFAM" id="SSF52172">
    <property type="entry name" value="CheY-like"/>
    <property type="match status" value="1"/>
</dbReference>
<dbReference type="PROSITE" id="PS50110">
    <property type="entry name" value="RESPONSE_REGULATORY"/>
    <property type="match status" value="1"/>
</dbReference>
<sequence length="225" mass="25705">MRLLLAEDDASLGADLQARLREHGYAVDWVRDGDEAAWLGAEKVHDLVVLDIGLPGKNGLSVLREWRDQGLDLPVLLLTARDAWFEKVEGFEAGADDYLAKPFHLEELVARLRALSRRVTEHPADLMQSNARLALDEDRQQALIEGRPVKLTGTEFRLLRYFVHHAGHVLSKSRLADHLYELDDDRDPNVIEAYVTRLRRKLGREWIETRRGQGYVFHRAPDGQS</sequence>
<organism evidence="6 7">
    <name type="scientific">Guyparkeria halophila</name>
    <dbReference type="NCBI Taxonomy" id="47960"/>
    <lineage>
        <taxon>Bacteria</taxon>
        <taxon>Pseudomonadati</taxon>
        <taxon>Pseudomonadota</taxon>
        <taxon>Gammaproteobacteria</taxon>
        <taxon>Chromatiales</taxon>
        <taxon>Thioalkalibacteraceae</taxon>
        <taxon>Guyparkeria</taxon>
    </lineage>
</organism>
<dbReference type="InterPro" id="IPR001789">
    <property type="entry name" value="Sig_transdc_resp-reg_receiver"/>
</dbReference>
<dbReference type="InterPro" id="IPR001867">
    <property type="entry name" value="OmpR/PhoB-type_DNA-bd"/>
</dbReference>
<accession>A0ABZ0YWF4</accession>
<evidence type="ECO:0000313" key="7">
    <source>
        <dbReference type="Proteomes" id="UP001327459"/>
    </source>
</evidence>
<evidence type="ECO:0000259" key="4">
    <source>
        <dbReference type="PROSITE" id="PS50110"/>
    </source>
</evidence>
<dbReference type="SMART" id="SM00448">
    <property type="entry name" value="REC"/>
    <property type="match status" value="1"/>
</dbReference>
<evidence type="ECO:0000256" key="1">
    <source>
        <dbReference type="ARBA" id="ARBA00023125"/>
    </source>
</evidence>
<dbReference type="Gene3D" id="1.10.10.10">
    <property type="entry name" value="Winged helix-like DNA-binding domain superfamily/Winged helix DNA-binding domain"/>
    <property type="match status" value="1"/>
</dbReference>
<dbReference type="CDD" id="cd00383">
    <property type="entry name" value="trans_reg_C"/>
    <property type="match status" value="1"/>
</dbReference>
<dbReference type="InterPro" id="IPR036388">
    <property type="entry name" value="WH-like_DNA-bd_sf"/>
</dbReference>
<dbReference type="InterPro" id="IPR016032">
    <property type="entry name" value="Sig_transdc_resp-reg_C-effctor"/>
</dbReference>
<name>A0ABZ0YWF4_9GAMM</name>
<dbReference type="PANTHER" id="PTHR48111">
    <property type="entry name" value="REGULATOR OF RPOS"/>
    <property type="match status" value="1"/>
</dbReference>
<dbReference type="SMART" id="SM00862">
    <property type="entry name" value="Trans_reg_C"/>
    <property type="match status" value="1"/>
</dbReference>
<gene>
    <name evidence="6" type="ORF">SR882_10080</name>
</gene>
<keyword evidence="7" id="KW-1185">Reference proteome</keyword>
<dbReference type="InterPro" id="IPR039420">
    <property type="entry name" value="WalR-like"/>
</dbReference>
<dbReference type="Gene3D" id="3.40.50.2300">
    <property type="match status" value="1"/>
</dbReference>
<dbReference type="Pfam" id="PF00486">
    <property type="entry name" value="Trans_reg_C"/>
    <property type="match status" value="1"/>
</dbReference>
<dbReference type="EMBL" id="CP140153">
    <property type="protein sequence ID" value="WQH16098.1"/>
    <property type="molecule type" value="Genomic_DNA"/>
</dbReference>
<dbReference type="RefSeq" id="WP_322521115.1">
    <property type="nucleotide sequence ID" value="NZ_CP140153.1"/>
</dbReference>
<dbReference type="InterPro" id="IPR011006">
    <property type="entry name" value="CheY-like_superfamily"/>
</dbReference>
<dbReference type="Gene3D" id="6.10.250.690">
    <property type="match status" value="1"/>
</dbReference>
<dbReference type="PANTHER" id="PTHR48111:SF37">
    <property type="entry name" value="RESPONSE REGULATOR PROTEIN CARR"/>
    <property type="match status" value="1"/>
</dbReference>
<keyword evidence="1 3" id="KW-0238">DNA-binding</keyword>
<reference evidence="6 7" key="1">
    <citation type="submission" date="2023-11" db="EMBL/GenBank/DDBJ databases">
        <title>MicrobeMod: A computational toolkit for identifying prokaryotic methylation and restriction-modification with nanopore sequencing.</title>
        <authorList>
            <person name="Crits-Christoph A."/>
            <person name="Kang S.C."/>
            <person name="Lee H."/>
            <person name="Ostrov N."/>
        </authorList>
    </citation>
    <scope>NUCLEOTIDE SEQUENCE [LARGE SCALE GENOMIC DNA]</scope>
    <source>
        <strain evidence="6 7">ATCC 49870</strain>
    </source>
</reference>
<dbReference type="Pfam" id="PF00072">
    <property type="entry name" value="Response_reg"/>
    <property type="match status" value="1"/>
</dbReference>
<evidence type="ECO:0000256" key="2">
    <source>
        <dbReference type="PROSITE-ProRule" id="PRU00169"/>
    </source>
</evidence>
<dbReference type="SUPFAM" id="SSF46894">
    <property type="entry name" value="C-terminal effector domain of the bipartite response regulators"/>
    <property type="match status" value="1"/>
</dbReference>
<evidence type="ECO:0000259" key="5">
    <source>
        <dbReference type="PROSITE" id="PS51755"/>
    </source>
</evidence>
<evidence type="ECO:0000313" key="6">
    <source>
        <dbReference type="EMBL" id="WQH16098.1"/>
    </source>
</evidence>
<protein>
    <submittedName>
        <fullName evidence="6">Response regulator transcription factor</fullName>
    </submittedName>
</protein>
<keyword evidence="2" id="KW-0597">Phosphoprotein</keyword>
<evidence type="ECO:0000256" key="3">
    <source>
        <dbReference type="PROSITE-ProRule" id="PRU01091"/>
    </source>
</evidence>